<keyword evidence="7 9" id="KW-1133">Transmembrane helix</keyword>
<comment type="subcellular location">
    <subcellularLocation>
        <location evidence="1 9">Cell membrane</location>
        <topology evidence="1 9">Multi-pass membrane protein</topology>
    </subcellularLocation>
</comment>
<proteinExistence type="inferred from homology"/>
<feature type="transmembrane region" description="Helical" evidence="9">
    <location>
        <begin position="409"/>
        <end position="429"/>
    </location>
</feature>
<dbReference type="GO" id="GO:0005283">
    <property type="term" value="F:amino acid:sodium symporter activity"/>
    <property type="evidence" value="ECO:0007669"/>
    <property type="project" value="InterPro"/>
</dbReference>
<evidence type="ECO:0000256" key="7">
    <source>
        <dbReference type="ARBA" id="ARBA00022989"/>
    </source>
</evidence>
<feature type="transmembrane region" description="Helical" evidence="9">
    <location>
        <begin position="223"/>
        <end position="241"/>
    </location>
</feature>
<dbReference type="PANTHER" id="PTHR30330">
    <property type="entry name" value="AGSS FAMILY TRANSPORTER, SODIUM-ALANINE"/>
    <property type="match status" value="1"/>
</dbReference>
<evidence type="ECO:0000256" key="1">
    <source>
        <dbReference type="ARBA" id="ARBA00004651"/>
    </source>
</evidence>
<evidence type="ECO:0000256" key="5">
    <source>
        <dbReference type="ARBA" id="ARBA00022692"/>
    </source>
</evidence>
<keyword evidence="3 9" id="KW-0813">Transport</keyword>
<dbReference type="GO" id="GO:0005886">
    <property type="term" value="C:plasma membrane"/>
    <property type="evidence" value="ECO:0007669"/>
    <property type="project" value="UniProtKB-SubCell"/>
</dbReference>
<dbReference type="AlphaFoldDB" id="A0A399IK86"/>
<organism evidence="10 11">
    <name type="scientific">Clostridium chromiireducens</name>
    <dbReference type="NCBI Taxonomy" id="225345"/>
    <lineage>
        <taxon>Bacteria</taxon>
        <taxon>Bacillati</taxon>
        <taxon>Bacillota</taxon>
        <taxon>Clostridia</taxon>
        <taxon>Eubacteriales</taxon>
        <taxon>Clostridiaceae</taxon>
        <taxon>Clostridium</taxon>
    </lineage>
</organism>
<dbReference type="PRINTS" id="PR00175">
    <property type="entry name" value="NAALASMPORT"/>
</dbReference>
<evidence type="ECO:0000256" key="4">
    <source>
        <dbReference type="ARBA" id="ARBA00022475"/>
    </source>
</evidence>
<accession>A0A399IK86</accession>
<comment type="caution">
    <text evidence="10">The sequence shown here is derived from an EMBL/GenBank/DDBJ whole genome shotgun (WGS) entry which is preliminary data.</text>
</comment>
<feature type="transmembrane region" description="Helical" evidence="9">
    <location>
        <begin position="23"/>
        <end position="42"/>
    </location>
</feature>
<evidence type="ECO:0000256" key="8">
    <source>
        <dbReference type="ARBA" id="ARBA00023136"/>
    </source>
</evidence>
<feature type="transmembrane region" description="Helical" evidence="9">
    <location>
        <begin position="191"/>
        <end position="211"/>
    </location>
</feature>
<gene>
    <name evidence="10" type="ORF">D2A34_17330</name>
</gene>
<evidence type="ECO:0000313" key="11">
    <source>
        <dbReference type="Proteomes" id="UP000265930"/>
    </source>
</evidence>
<feature type="transmembrane region" description="Helical" evidence="9">
    <location>
        <begin position="158"/>
        <end position="179"/>
    </location>
</feature>
<dbReference type="EMBL" id="QXDJ01000004">
    <property type="protein sequence ID" value="RII33498.1"/>
    <property type="molecule type" value="Genomic_DNA"/>
</dbReference>
<sequence>MLLSNLLLSTSGIKVFLDAIDSIVWGPPLLVLLMGTGIYLTIRLKLLQVFKLPLALKYVFGKDDEANNDEAEGDVSSFQALCTALSATIGTGNIVGVATAISAGGPGALFWMWLAAFFGMATKYSEGLLAIKYREVDENGQMSGGPMYYIQNGLGLKWLAKLFAFFGICVALFGIGTFGQVNSIAAAAKSYNVPLIVTAVVVTALVAAITLGGIQRISKVSELIVPFMAAAYILGSIAVLVCNYKAIPAAIGLIITSAFNPQSVLGGTAGVTVILAMRSGVARGIFSNESGLGSAPIAAAAARTKSPARQGLITMTGTFFDTIIVCTMTGLVIVLTGSWSQGMSGAVSGADLTTVAFQAGLPIAALGKFIVNVGLLFFAFTTIIGWNYYGERCTEYLFGVKGILPYRIIYIAFVAIGPFLPLELIFIVADIVNGCMAFPNLVGLIGLRKVIVEETEIFFKEMNEKKLQAKTKLELCD</sequence>
<comment type="similarity">
    <text evidence="2 9">Belongs to the alanine or glycine:cation symporter (AGCS) (TC 2.A.25) family.</text>
</comment>
<dbReference type="InterPro" id="IPR001463">
    <property type="entry name" value="Na/Ala_symport"/>
</dbReference>
<evidence type="ECO:0000256" key="9">
    <source>
        <dbReference type="RuleBase" id="RU363064"/>
    </source>
</evidence>
<keyword evidence="5 9" id="KW-0812">Transmembrane</keyword>
<keyword evidence="6 9" id="KW-0769">Symport</keyword>
<evidence type="ECO:0000256" key="2">
    <source>
        <dbReference type="ARBA" id="ARBA00009261"/>
    </source>
</evidence>
<dbReference type="FunFam" id="1.20.1740.10:FF:000004">
    <property type="entry name" value="Sodium:alanine symporter family protein"/>
    <property type="match status" value="1"/>
</dbReference>
<protein>
    <submittedName>
        <fullName evidence="10">Sodium:alanine symporter family protein</fullName>
    </submittedName>
</protein>
<feature type="transmembrane region" description="Helical" evidence="9">
    <location>
        <begin position="369"/>
        <end position="389"/>
    </location>
</feature>
<dbReference type="PANTHER" id="PTHR30330:SF3">
    <property type="entry name" value="TRANSCRIPTIONAL REGULATOR, LRP FAMILY"/>
    <property type="match status" value="1"/>
</dbReference>
<dbReference type="RefSeq" id="WP_119367409.1">
    <property type="nucleotide sequence ID" value="NZ_QXDJ01000004.1"/>
</dbReference>
<evidence type="ECO:0000256" key="3">
    <source>
        <dbReference type="ARBA" id="ARBA00022448"/>
    </source>
</evidence>
<dbReference type="Gene3D" id="1.20.1740.10">
    <property type="entry name" value="Amino acid/polyamine transporter I"/>
    <property type="match status" value="1"/>
</dbReference>
<keyword evidence="8 9" id="KW-0472">Membrane</keyword>
<dbReference type="Proteomes" id="UP000265930">
    <property type="component" value="Unassembled WGS sequence"/>
</dbReference>
<dbReference type="NCBIfam" id="TIGR00835">
    <property type="entry name" value="agcS"/>
    <property type="match status" value="1"/>
</dbReference>
<keyword evidence="4 9" id="KW-1003">Cell membrane</keyword>
<feature type="transmembrane region" description="Helical" evidence="9">
    <location>
        <begin position="247"/>
        <end position="276"/>
    </location>
</feature>
<name>A0A399IK86_9CLOT</name>
<evidence type="ECO:0000256" key="6">
    <source>
        <dbReference type="ARBA" id="ARBA00022847"/>
    </source>
</evidence>
<reference evidence="10 11" key="1">
    <citation type="submission" date="2018-08" db="EMBL/GenBank/DDBJ databases">
        <title>Genome of Clostridium chromiireducens C1, DSM12136.</title>
        <authorList>
            <person name="Xing M."/>
            <person name="Wei Y."/>
            <person name="Ang E.L."/>
            <person name="Zhao H."/>
            <person name="Zhang Y."/>
        </authorList>
    </citation>
    <scope>NUCLEOTIDE SEQUENCE [LARGE SCALE GENOMIC DNA]</scope>
    <source>
        <strain evidence="10 11">C1</strain>
    </source>
</reference>
<dbReference type="PROSITE" id="PS00873">
    <property type="entry name" value="NA_ALANINE_SYMP"/>
    <property type="match status" value="1"/>
</dbReference>
<dbReference type="Pfam" id="PF01235">
    <property type="entry name" value="Na_Ala_symp"/>
    <property type="match status" value="1"/>
</dbReference>
<evidence type="ECO:0000313" key="10">
    <source>
        <dbReference type="EMBL" id="RII33498.1"/>
    </source>
</evidence>
<feature type="transmembrane region" description="Helical" evidence="9">
    <location>
        <begin position="312"/>
        <end position="335"/>
    </location>
</feature>